<evidence type="ECO:0000313" key="6">
    <source>
        <dbReference type="RefSeq" id="XP_031557817.1"/>
    </source>
</evidence>
<protein>
    <submittedName>
        <fullName evidence="6">Protein phosphatase 1 regulatory subunit 37-like</fullName>
    </submittedName>
</protein>
<feature type="compositionally biased region" description="Low complexity" evidence="4">
    <location>
        <begin position="724"/>
        <end position="735"/>
    </location>
</feature>
<feature type="region of interest" description="Disordered" evidence="4">
    <location>
        <begin position="463"/>
        <end position="548"/>
    </location>
</feature>
<feature type="compositionally biased region" description="Polar residues" evidence="4">
    <location>
        <begin position="35"/>
        <end position="49"/>
    </location>
</feature>
<evidence type="ECO:0000256" key="3">
    <source>
        <dbReference type="ARBA" id="ARBA00038315"/>
    </source>
</evidence>
<dbReference type="AlphaFoldDB" id="A0A6P8HYX8"/>
<comment type="similarity">
    <text evidence="3">Belongs to the PPP1R37 family.</text>
</comment>
<dbReference type="InParanoid" id="A0A6P8HYX8"/>
<dbReference type="GeneID" id="116294363"/>
<reference evidence="6" key="1">
    <citation type="submission" date="2025-08" db="UniProtKB">
        <authorList>
            <consortium name="RefSeq"/>
        </authorList>
    </citation>
    <scope>IDENTIFICATION</scope>
    <source>
        <tissue evidence="6">Tentacle</tissue>
    </source>
</reference>
<organism evidence="5 6">
    <name type="scientific">Actinia tenebrosa</name>
    <name type="common">Australian red waratah sea anemone</name>
    <dbReference type="NCBI Taxonomy" id="6105"/>
    <lineage>
        <taxon>Eukaryota</taxon>
        <taxon>Metazoa</taxon>
        <taxon>Cnidaria</taxon>
        <taxon>Anthozoa</taxon>
        <taxon>Hexacorallia</taxon>
        <taxon>Actiniaria</taxon>
        <taxon>Actiniidae</taxon>
        <taxon>Actinia</taxon>
    </lineage>
</organism>
<keyword evidence="5" id="KW-1185">Reference proteome</keyword>
<feature type="region of interest" description="Disordered" evidence="4">
    <location>
        <begin position="608"/>
        <end position="655"/>
    </location>
</feature>
<name>A0A6P8HYX8_ACTTE</name>
<dbReference type="Gene3D" id="3.80.10.10">
    <property type="entry name" value="Ribonuclease Inhibitor"/>
    <property type="match status" value="3"/>
</dbReference>
<accession>A0A6P8HYX8</accession>
<feature type="compositionally biased region" description="Polar residues" evidence="4">
    <location>
        <begin position="11"/>
        <end position="28"/>
    </location>
</feature>
<proteinExistence type="inferred from homology"/>
<feature type="region of interest" description="Disordered" evidence="4">
    <location>
        <begin position="1"/>
        <end position="51"/>
    </location>
</feature>
<dbReference type="PANTHER" id="PTHR24112">
    <property type="entry name" value="LEUCINE-RICH REPEAT, ISOFORM F-RELATED"/>
    <property type="match status" value="1"/>
</dbReference>
<dbReference type="RefSeq" id="XP_031557817.1">
    <property type="nucleotide sequence ID" value="XM_031701957.1"/>
</dbReference>
<dbReference type="InterPro" id="IPR001611">
    <property type="entry name" value="Leu-rich_rpt"/>
</dbReference>
<keyword evidence="2" id="KW-0677">Repeat</keyword>
<gene>
    <name evidence="6" type="primary">LOC116294363</name>
</gene>
<dbReference type="OrthoDB" id="10034042at2759"/>
<evidence type="ECO:0000313" key="5">
    <source>
        <dbReference type="Proteomes" id="UP000515163"/>
    </source>
</evidence>
<sequence>METGEDVLASAESTSGSDGVFSSANESHGSGVVASDTSESPGKNRASSKQQRKVYFPDDDSLVHSLEPFDPWKNVGNYTSEEVIDAYRSICSQLKVKPCEKLIKQLEACESFKERIDVIDLRGTKLDLKSCETLEEVLRKVRTNTLDLENTSLEDEGTLSILEMVEFYHSTCKLNLAYNNKIRVRGWQALSRTIKRTPCLEYLDVRHTVWTEQSIPFLGRSLRLNCPLTILHMEATNLSGRPLFLLANAIKSNQNLRDLFLGDNKLVPSDGQCIGAMLKGNEMLRLLDLRNNSLQDMGLGYICEGLVHQTQGGLQTLVLWNNQLTFHGMVNLGAALVPLKSLQTLNLGHNRLTNEGIHMLKDGLHLNKSLQRLGLLNTRLTSEGIIALAEVIADSKTMLRLDIRENDPYVGGLMALALSLKMNYSLVRIDLDKELKKEPGMETTQRILLADIYSYCQRNKALTEGKSQQSSVMPGVTPSVTPSVTPGVTSGITQGVTTGATQTDSGAATNERSSAETPCTSNDQPLIQLDNAPNRKEEHNMISKNSYPMPSRFRITRIYEGSDAVIPETSSGENSSGSEGEGLLVEIEPSSPAGISSNLENLELFDLESDSSSSQDTDSDSKLDNLPTCGSKESVDSMGTPFERPTGVPDRGGVDDCGFRSKDSVDSMGTPTSRPQEPIAALMQDHPAHDFERELDAMLASVNNSQQQANDNEFWFQQMDGIYNNSNNTNSNSLPTNPPTGDLLGS</sequence>
<dbReference type="InterPro" id="IPR032675">
    <property type="entry name" value="LRR_dom_sf"/>
</dbReference>
<evidence type="ECO:0000256" key="2">
    <source>
        <dbReference type="ARBA" id="ARBA00022737"/>
    </source>
</evidence>
<dbReference type="KEGG" id="aten:116294363"/>
<keyword evidence="1" id="KW-0433">Leucine-rich repeat</keyword>
<feature type="compositionally biased region" description="Polar residues" evidence="4">
    <location>
        <begin position="465"/>
        <end position="525"/>
    </location>
</feature>
<feature type="region of interest" description="Disordered" evidence="4">
    <location>
        <begin position="721"/>
        <end position="746"/>
    </location>
</feature>
<dbReference type="PROSITE" id="PS51450">
    <property type="entry name" value="LRR"/>
    <property type="match status" value="1"/>
</dbReference>
<dbReference type="PANTHER" id="PTHR24112:SF9">
    <property type="entry name" value="PROTEIN PHOSPHATASE 1 REGULATORY SUBUNIT 37"/>
    <property type="match status" value="1"/>
</dbReference>
<evidence type="ECO:0000256" key="4">
    <source>
        <dbReference type="SAM" id="MobiDB-lite"/>
    </source>
</evidence>
<dbReference type="SMART" id="SM00368">
    <property type="entry name" value="LRR_RI"/>
    <property type="match status" value="7"/>
</dbReference>
<dbReference type="SUPFAM" id="SSF52047">
    <property type="entry name" value="RNI-like"/>
    <property type="match status" value="1"/>
</dbReference>
<evidence type="ECO:0000256" key="1">
    <source>
        <dbReference type="ARBA" id="ARBA00022614"/>
    </source>
</evidence>
<dbReference type="Proteomes" id="UP000515163">
    <property type="component" value="Unplaced"/>
</dbReference>
<dbReference type="InterPro" id="IPR051279">
    <property type="entry name" value="PP1-Reg/Actin-Interact_Protein"/>
</dbReference>